<proteinExistence type="predicted"/>
<evidence type="ECO:0000256" key="1">
    <source>
        <dbReference type="ARBA" id="ARBA00004196"/>
    </source>
</evidence>
<dbReference type="OrthoDB" id="1098640at2"/>
<dbReference type="GO" id="GO:0017004">
    <property type="term" value="P:cytochrome complex assembly"/>
    <property type="evidence" value="ECO:0007669"/>
    <property type="project" value="UniProtKB-KW"/>
</dbReference>
<keyword evidence="3" id="KW-1015">Disulfide bond</keyword>
<dbReference type="RefSeq" id="WP_104514306.1">
    <property type="nucleotide sequence ID" value="NZ_MQVW01000027.1"/>
</dbReference>
<keyword evidence="7" id="KW-1185">Reference proteome</keyword>
<evidence type="ECO:0000256" key="4">
    <source>
        <dbReference type="ARBA" id="ARBA00023284"/>
    </source>
</evidence>
<dbReference type="InterPro" id="IPR012336">
    <property type="entry name" value="Thioredoxin-like_fold"/>
</dbReference>
<keyword evidence="4" id="KW-0676">Redox-active center</keyword>
<protein>
    <submittedName>
        <fullName evidence="6">AhpC/TSA family protein</fullName>
    </submittedName>
</protein>
<dbReference type="InterPro" id="IPR036249">
    <property type="entry name" value="Thioredoxin-like_sf"/>
</dbReference>
<evidence type="ECO:0000256" key="2">
    <source>
        <dbReference type="ARBA" id="ARBA00022748"/>
    </source>
</evidence>
<reference evidence="6 7" key="1">
    <citation type="submission" date="2018-02" db="EMBL/GenBank/DDBJ databases">
        <title>Genomic Encyclopedia of Archaeal and Bacterial Type Strains, Phase II (KMG-II): from individual species to whole genera.</title>
        <authorList>
            <person name="Goeker M."/>
        </authorList>
    </citation>
    <scope>NUCLEOTIDE SEQUENCE [LARGE SCALE GENOMIC DNA]</scope>
    <source>
        <strain evidence="6 7">DSM 16809</strain>
    </source>
</reference>
<evidence type="ECO:0000313" key="7">
    <source>
        <dbReference type="Proteomes" id="UP000239002"/>
    </source>
</evidence>
<dbReference type="Proteomes" id="UP000239002">
    <property type="component" value="Unassembled WGS sequence"/>
</dbReference>
<dbReference type="Gene3D" id="3.40.30.10">
    <property type="entry name" value="Glutaredoxin"/>
    <property type="match status" value="1"/>
</dbReference>
<evidence type="ECO:0000313" key="6">
    <source>
        <dbReference type="EMBL" id="PPK96768.1"/>
    </source>
</evidence>
<dbReference type="EMBL" id="PTJE01000001">
    <property type="protein sequence ID" value="PPK96768.1"/>
    <property type="molecule type" value="Genomic_DNA"/>
</dbReference>
<comment type="caution">
    <text evidence="6">The sequence shown here is derived from an EMBL/GenBank/DDBJ whole genome shotgun (WGS) entry which is preliminary data.</text>
</comment>
<evidence type="ECO:0000259" key="5">
    <source>
        <dbReference type="Pfam" id="PF13905"/>
    </source>
</evidence>
<evidence type="ECO:0000256" key="3">
    <source>
        <dbReference type="ARBA" id="ARBA00023157"/>
    </source>
</evidence>
<comment type="subcellular location">
    <subcellularLocation>
        <location evidence="1">Cell envelope</location>
    </subcellularLocation>
</comment>
<dbReference type="InterPro" id="IPR050553">
    <property type="entry name" value="Thioredoxin_ResA/DsbE_sf"/>
</dbReference>
<sequence length="476" mass="55785">MCKFSIFLAFVFCVLLSSCKPDNKNKELSIPEVALDSLIDSSKKDSLTITVELPAESSVILNMVDKYSQHFIIEHINKTDQDSVFETTILNPHKNQLIKHGMRMFGSSKFDRPSTSILISDTTSVLSLVYKDDKLSLTQEDMAPDVTRMVEAYDSLQVAVFKWKGDDSKFMKSLDSIKNLYDFQYSSNTFNVADEFSQIDEERFKAHKALNKYGYYSVLQKLDFQSTTIDSIIKNEFLYMPYSDGSGVVFIYLRNEIENIPFDSLNNPFYTQEYRDNLTHGLVKFLSFSDYKRADKYLDAKEWLRTTDYYKENSKQIERLITPMDKKKFKSLLSKFELQDVDSTTILIKDVIKNHPSKYYMIDLWATWCAPCISNMKMLEKMSLPKSLTIINVSTDKLENWYKWKEMTLDLGHDVTYFAKRKSDVNKEFLDFIEIKSIPRYVLFDKDLKLIDHDFYAPYEPQFKSKIGDLKNHKYW</sequence>
<dbReference type="PROSITE" id="PS51257">
    <property type="entry name" value="PROKAR_LIPOPROTEIN"/>
    <property type="match status" value="1"/>
</dbReference>
<dbReference type="CDD" id="cd02966">
    <property type="entry name" value="TlpA_like_family"/>
    <property type="match status" value="1"/>
</dbReference>
<dbReference type="GO" id="GO:0030313">
    <property type="term" value="C:cell envelope"/>
    <property type="evidence" value="ECO:0007669"/>
    <property type="project" value="UniProtKB-SubCell"/>
</dbReference>
<dbReference type="PANTHER" id="PTHR42852:SF6">
    <property type="entry name" value="THIOL:DISULFIDE INTERCHANGE PROTEIN DSBE"/>
    <property type="match status" value="1"/>
</dbReference>
<feature type="domain" description="Thioredoxin-like fold" evidence="5">
    <location>
        <begin position="358"/>
        <end position="448"/>
    </location>
</feature>
<gene>
    <name evidence="6" type="ORF">LY01_00593</name>
</gene>
<dbReference type="Pfam" id="PF13905">
    <property type="entry name" value="Thioredoxin_8"/>
    <property type="match status" value="1"/>
</dbReference>
<dbReference type="SUPFAM" id="SSF52833">
    <property type="entry name" value="Thioredoxin-like"/>
    <property type="match status" value="1"/>
</dbReference>
<name>A0A2S6IRD3_9FLAO</name>
<organism evidence="6 7">
    <name type="scientific">Nonlabens xylanidelens</name>
    <dbReference type="NCBI Taxonomy" id="191564"/>
    <lineage>
        <taxon>Bacteria</taxon>
        <taxon>Pseudomonadati</taxon>
        <taxon>Bacteroidota</taxon>
        <taxon>Flavobacteriia</taxon>
        <taxon>Flavobacteriales</taxon>
        <taxon>Flavobacteriaceae</taxon>
        <taxon>Nonlabens</taxon>
    </lineage>
</organism>
<dbReference type="AlphaFoldDB" id="A0A2S6IRD3"/>
<accession>A0A2S6IRD3</accession>
<keyword evidence="2" id="KW-0201">Cytochrome c-type biogenesis</keyword>
<dbReference type="PANTHER" id="PTHR42852">
    <property type="entry name" value="THIOL:DISULFIDE INTERCHANGE PROTEIN DSBE"/>
    <property type="match status" value="1"/>
</dbReference>